<dbReference type="Proteomes" id="UP000007241">
    <property type="component" value="Unassembled WGS sequence"/>
</dbReference>
<keyword evidence="8 10" id="KW-0472">Membrane</keyword>
<proteinExistence type="inferred from homology"/>
<feature type="transmembrane region" description="Helical" evidence="10">
    <location>
        <begin position="327"/>
        <end position="346"/>
    </location>
</feature>
<sequence>MIGADDAAFNDSSYTATDNVRRGLAVDTDNSDPFSDPATYTSGSSSRRMTRRRLLRALLDSQTASSNAVAFGSSRNHLNRPVDGSLLFLSARQIHRGIFTSDALMPAAGHSQRIESASEHHTHPSQADEYLDYNENLSVQSDLGTAAHSNASAPNQTRNRSGPLSHQLQSGQWMSMLQILGWLLIFRVNNALLVKTYFDPDEFWQSLEIRGFAHPLLFAAVYKILQVLSLDDTFFLTIAPRIVQGCIAAIGDFFTFLLAYRLFGMATAFWTIAAVLLSWFNYFCLVRTYSNSLEACLTSIALYYWPWSRDEVQGNRPTRRNFRISLIFAALSCIVRPTSAILWIFLGTSLLFRKSIRIYAVVNDVLITMIAAIGVSSAIDFQFYQTWTFTPYEFLKLNVLQNIAEFYGGHPFHWYFTQGIPVVLLTLLPITVWGVLHTQYPRERECFWMCLWTVFCLSLQKHKEFRFLMPILPPLLVYAGHGLRVIEASDYVTDLVANSTAGDAEDDADNDEEYNNLDIDDIVSLRRRRPFSHAARERQQQNQSQRRSLRHPKTRPAKWLWKVLAVVGITNIATAFYLSRSHQRGIMEVMNWLRIELHGGKVSDILFLMPCHSTPFYSYLHRNIPMRFITCEPPIGVENRKGYQDETDVLYNNPLYFFQTYFDPRVGAKLLGWANTTSTSDFTDYSESPITPNISELPFVRRIEPITDAFSFLKSQTRGKYIDVPGQGYQILQHKWSSHIIMFDNPKLFSVVSSVLQGSGYSICARFFNSHFHDDPKRTGDVIVLCRLFLKVLHASGHESFVLHATKYGRIFPAEL</sequence>
<evidence type="ECO:0000256" key="6">
    <source>
        <dbReference type="ARBA" id="ARBA00022824"/>
    </source>
</evidence>
<evidence type="ECO:0000256" key="9">
    <source>
        <dbReference type="ARBA" id="ARBA00024708"/>
    </source>
</evidence>
<keyword evidence="7 10" id="KW-1133">Transmembrane helix</keyword>
<protein>
    <recommendedName>
        <fullName evidence="10">Mannosyltransferase</fullName>
        <ecNumber evidence="10">2.4.1.-</ecNumber>
    </recommendedName>
</protein>
<keyword evidence="3 10" id="KW-0328">Glycosyltransferase</keyword>
<keyword evidence="13" id="KW-1185">Reference proteome</keyword>
<dbReference type="RefSeq" id="XP_006677877.1">
    <property type="nucleotide sequence ID" value="XM_006677814.1"/>
</dbReference>
<feature type="region of interest" description="Disordered" evidence="11">
    <location>
        <begin position="533"/>
        <end position="553"/>
    </location>
</feature>
<dbReference type="PANTHER" id="PTHR22760:SF4">
    <property type="entry name" value="GPI MANNOSYLTRANSFERASE 3"/>
    <property type="match status" value="1"/>
</dbReference>
<dbReference type="AlphaFoldDB" id="F4NZZ8"/>
<evidence type="ECO:0000256" key="7">
    <source>
        <dbReference type="ARBA" id="ARBA00022989"/>
    </source>
</evidence>
<dbReference type="GO" id="GO:0000026">
    <property type="term" value="F:alpha-1,2-mannosyltransferase activity"/>
    <property type="evidence" value="ECO:0000318"/>
    <property type="project" value="GO_Central"/>
</dbReference>
<keyword evidence="4" id="KW-0808">Transferase</keyword>
<evidence type="ECO:0000256" key="1">
    <source>
        <dbReference type="ARBA" id="ARBA00004477"/>
    </source>
</evidence>
<dbReference type="InParanoid" id="F4NZZ8"/>
<evidence type="ECO:0000256" key="5">
    <source>
        <dbReference type="ARBA" id="ARBA00022692"/>
    </source>
</evidence>
<feature type="transmembrane region" description="Helical" evidence="10">
    <location>
        <begin position="559"/>
        <end position="578"/>
    </location>
</feature>
<dbReference type="PANTHER" id="PTHR22760">
    <property type="entry name" value="GLYCOSYLTRANSFERASE"/>
    <property type="match status" value="1"/>
</dbReference>
<keyword evidence="6 10" id="KW-0256">Endoplasmic reticulum</keyword>
<feature type="transmembrane region" description="Helical" evidence="10">
    <location>
        <begin position="358"/>
        <end position="379"/>
    </location>
</feature>
<comment type="subcellular location">
    <subcellularLocation>
        <location evidence="1 10">Endoplasmic reticulum membrane</location>
        <topology evidence="1 10">Multi-pass membrane protein</topology>
    </subcellularLocation>
</comment>
<dbReference type="GO" id="GO:0006506">
    <property type="term" value="P:GPI anchor biosynthetic process"/>
    <property type="evidence" value="ECO:0000318"/>
    <property type="project" value="GO_Central"/>
</dbReference>
<dbReference type="GeneID" id="18238353"/>
<dbReference type="GO" id="GO:0005789">
    <property type="term" value="C:endoplasmic reticulum membrane"/>
    <property type="evidence" value="ECO:0000318"/>
    <property type="project" value="GO_Central"/>
</dbReference>
<name>F4NZZ8_BATDJ</name>
<gene>
    <name evidence="12" type="ORF">BATDEDRAFT_23949</name>
</gene>
<dbReference type="HOGENOM" id="CLU_012353_2_0_1"/>
<dbReference type="OMA" id="HEWPDYL"/>
<dbReference type="OrthoDB" id="416834at2759"/>
<dbReference type="FunCoup" id="F4NZZ8">
    <property type="interactions" value="518"/>
</dbReference>
<evidence type="ECO:0000256" key="11">
    <source>
        <dbReference type="SAM" id="MobiDB-lite"/>
    </source>
</evidence>
<dbReference type="EMBL" id="GL882882">
    <property type="protein sequence ID" value="EGF81485.1"/>
    <property type="molecule type" value="Genomic_DNA"/>
</dbReference>
<evidence type="ECO:0000256" key="3">
    <source>
        <dbReference type="ARBA" id="ARBA00022676"/>
    </source>
</evidence>
<feature type="region of interest" description="Disordered" evidence="11">
    <location>
        <begin position="147"/>
        <end position="166"/>
    </location>
</feature>
<evidence type="ECO:0000313" key="12">
    <source>
        <dbReference type="EMBL" id="EGF81485.1"/>
    </source>
</evidence>
<comment type="function">
    <text evidence="9">Mannosyltransferase involved in glycosylphosphatidylinositol-anchor biosynthesis. Transfers the third mannose to Man2-GlcN-acyl-PI during GPI precursor assembly.</text>
</comment>
<dbReference type="STRING" id="684364.F4NZZ8"/>
<organism evidence="12 13">
    <name type="scientific">Batrachochytrium dendrobatidis (strain JAM81 / FGSC 10211)</name>
    <name type="common">Frog chytrid fungus</name>
    <dbReference type="NCBI Taxonomy" id="684364"/>
    <lineage>
        <taxon>Eukaryota</taxon>
        <taxon>Fungi</taxon>
        <taxon>Fungi incertae sedis</taxon>
        <taxon>Chytridiomycota</taxon>
        <taxon>Chytridiomycota incertae sedis</taxon>
        <taxon>Chytridiomycetes</taxon>
        <taxon>Rhizophydiales</taxon>
        <taxon>Rhizophydiales incertae sedis</taxon>
        <taxon>Batrachochytrium</taxon>
    </lineage>
</organism>
<feature type="transmembrane region" description="Helical" evidence="10">
    <location>
        <begin position="292"/>
        <end position="307"/>
    </location>
</feature>
<comment type="similarity">
    <text evidence="2">Belongs to the glycosyltransferase 22 family. PIGB subfamily.</text>
</comment>
<accession>F4NZZ8</accession>
<feature type="transmembrane region" description="Helical" evidence="10">
    <location>
        <begin position="415"/>
        <end position="436"/>
    </location>
</feature>
<dbReference type="Pfam" id="PF03901">
    <property type="entry name" value="Glyco_transf_22"/>
    <property type="match status" value="1"/>
</dbReference>
<keyword evidence="5 10" id="KW-0812">Transmembrane</keyword>
<dbReference type="EC" id="2.4.1.-" evidence="10"/>
<evidence type="ECO:0000256" key="2">
    <source>
        <dbReference type="ARBA" id="ARBA00006065"/>
    </source>
</evidence>
<reference evidence="12 13" key="1">
    <citation type="submission" date="2009-12" db="EMBL/GenBank/DDBJ databases">
        <title>The draft genome of Batrachochytrium dendrobatidis.</title>
        <authorList>
            <consortium name="US DOE Joint Genome Institute (JGI-PGF)"/>
            <person name="Kuo A."/>
            <person name="Salamov A."/>
            <person name="Schmutz J."/>
            <person name="Lucas S."/>
            <person name="Pitluck S."/>
            <person name="Rosenblum E."/>
            <person name="Stajich J."/>
            <person name="Eisen M."/>
            <person name="Grigoriev I.V."/>
        </authorList>
    </citation>
    <scope>NUCLEOTIDE SEQUENCE [LARGE SCALE GENOMIC DNA]</scope>
    <source>
        <strain evidence="13">JAM81 / FGSC 10211</strain>
    </source>
</reference>
<feature type="transmembrane region" description="Helical" evidence="10">
    <location>
        <begin position="268"/>
        <end position="285"/>
    </location>
</feature>
<evidence type="ECO:0000313" key="13">
    <source>
        <dbReference type="Proteomes" id="UP000007241"/>
    </source>
</evidence>
<feature type="region of interest" description="Disordered" evidence="11">
    <location>
        <begin position="25"/>
        <end position="47"/>
    </location>
</feature>
<evidence type="ECO:0000256" key="8">
    <source>
        <dbReference type="ARBA" id="ARBA00023136"/>
    </source>
</evidence>
<dbReference type="InterPro" id="IPR005599">
    <property type="entry name" value="GPI_mannosylTrfase"/>
</dbReference>
<evidence type="ECO:0000256" key="4">
    <source>
        <dbReference type="ARBA" id="ARBA00022679"/>
    </source>
</evidence>
<evidence type="ECO:0000256" key="10">
    <source>
        <dbReference type="RuleBase" id="RU363075"/>
    </source>
</evidence>